<dbReference type="Proteomes" id="UP000031488">
    <property type="component" value="Unassembled WGS sequence"/>
</dbReference>
<dbReference type="SUPFAM" id="SSF53335">
    <property type="entry name" value="S-adenosyl-L-methionine-dependent methyltransferases"/>
    <property type="match status" value="1"/>
</dbReference>
<dbReference type="PANTHER" id="PTHR13370:SF3">
    <property type="entry name" value="TRNA (GUANINE(10)-N2)-METHYLTRANSFERASE HOMOLOG"/>
    <property type="match status" value="1"/>
</dbReference>
<dbReference type="PATRIC" id="fig|1703.6.peg.1449"/>
<keyword evidence="7" id="KW-1185">Reference proteome</keyword>
<evidence type="ECO:0000256" key="2">
    <source>
        <dbReference type="ARBA" id="ARBA00022603"/>
    </source>
</evidence>
<dbReference type="GO" id="GO:0003677">
    <property type="term" value="F:DNA binding"/>
    <property type="evidence" value="ECO:0007669"/>
    <property type="project" value="InterPro"/>
</dbReference>
<gene>
    <name evidence="6" type="ORF">AE0388_1561</name>
</gene>
<keyword evidence="2 6" id="KW-0489">Methyltransferase</keyword>
<dbReference type="InterPro" id="IPR002941">
    <property type="entry name" value="DNA_methylase_N4/N6"/>
</dbReference>
<evidence type="ECO:0000259" key="5">
    <source>
        <dbReference type="Pfam" id="PF01555"/>
    </source>
</evidence>
<name>A0A0B9AT87_BRELN</name>
<dbReference type="Gene3D" id="3.40.50.150">
    <property type="entry name" value="Vaccinia Virus protein VP39"/>
    <property type="match status" value="1"/>
</dbReference>
<dbReference type="AlphaFoldDB" id="A0A0B9AT87"/>
<dbReference type="PRINTS" id="PR00508">
    <property type="entry name" value="S21N4MTFRASE"/>
</dbReference>
<dbReference type="RefSeq" id="WP_052239903.1">
    <property type="nucleotide sequence ID" value="NZ_JTJZ01000018.1"/>
</dbReference>
<dbReference type="GO" id="GO:0008170">
    <property type="term" value="F:N-methyltransferase activity"/>
    <property type="evidence" value="ECO:0007669"/>
    <property type="project" value="InterPro"/>
</dbReference>
<dbReference type="PROSITE" id="PS00092">
    <property type="entry name" value="N6_MTASE"/>
    <property type="match status" value="1"/>
</dbReference>
<dbReference type="PANTHER" id="PTHR13370">
    <property type="entry name" value="RNA METHYLASE-RELATED"/>
    <property type="match status" value="1"/>
</dbReference>
<dbReference type="REBASE" id="112414">
    <property type="entry name" value="M.Bli388ORF1561P"/>
</dbReference>
<proteinExistence type="inferred from homology"/>
<evidence type="ECO:0000313" key="7">
    <source>
        <dbReference type="Proteomes" id="UP000031488"/>
    </source>
</evidence>
<comment type="similarity">
    <text evidence="1 4">Belongs to the N(4)/N(6)-methyltransferase family.</text>
</comment>
<dbReference type="InterPro" id="IPR001091">
    <property type="entry name" value="RM_Methyltransferase"/>
</dbReference>
<evidence type="ECO:0000313" key="6">
    <source>
        <dbReference type="EMBL" id="KHS52578.1"/>
    </source>
</evidence>
<reference evidence="6 7" key="1">
    <citation type="submission" date="2014-11" db="EMBL/GenBank/DDBJ databases">
        <title>Draft Genome Sequence of Brevibacterium linens AE038-8.</title>
        <authorList>
            <person name="Maizel D."/>
            <person name="Utturkar S.M."/>
            <person name="Brown S.D."/>
            <person name="Ferrero M."/>
            <person name="Rosen B.P."/>
        </authorList>
    </citation>
    <scope>NUCLEOTIDE SEQUENCE [LARGE SCALE GENOMIC DNA]</scope>
    <source>
        <strain evidence="6 7">AE038-8</strain>
    </source>
</reference>
<dbReference type="EC" id="2.1.1.-" evidence="4"/>
<evidence type="ECO:0000256" key="3">
    <source>
        <dbReference type="ARBA" id="ARBA00022679"/>
    </source>
</evidence>
<dbReference type="InterPro" id="IPR029063">
    <property type="entry name" value="SAM-dependent_MTases_sf"/>
</dbReference>
<accession>A0A0B9AT87</accession>
<keyword evidence="3" id="KW-0808">Transferase</keyword>
<comment type="caution">
    <text evidence="6">The sequence shown here is derived from an EMBL/GenBank/DDBJ whole genome shotgun (WGS) entry which is preliminary data.</text>
</comment>
<dbReference type="InterPro" id="IPR002052">
    <property type="entry name" value="DNA_methylase_N6_adenine_CS"/>
</dbReference>
<evidence type="ECO:0000256" key="4">
    <source>
        <dbReference type="RuleBase" id="RU362026"/>
    </source>
</evidence>
<dbReference type="EMBL" id="JTJZ01000018">
    <property type="protein sequence ID" value="KHS52578.1"/>
    <property type="molecule type" value="Genomic_DNA"/>
</dbReference>
<dbReference type="GO" id="GO:0005737">
    <property type="term" value="C:cytoplasm"/>
    <property type="evidence" value="ECO:0007669"/>
    <property type="project" value="TreeGrafter"/>
</dbReference>
<organism evidence="6 7">
    <name type="scientific">Brevibacterium linens</name>
    <dbReference type="NCBI Taxonomy" id="1703"/>
    <lineage>
        <taxon>Bacteria</taxon>
        <taxon>Bacillati</taxon>
        <taxon>Actinomycetota</taxon>
        <taxon>Actinomycetes</taxon>
        <taxon>Micrococcales</taxon>
        <taxon>Brevibacteriaceae</taxon>
        <taxon>Brevibacterium</taxon>
    </lineage>
</organism>
<sequence length="241" mass="26545">MSIYYQDDQVTLYHGDCREVLEGMGNESVAAVLTDPPYTERTHSKARSRSHKTAGKDVFNDGVTAFSAITDDDLRELLSECGRVSQGWVIATLDYRHAFAFDHEPPAGLKCQRVGVWVKTNPTPQITGDRPAQGWEAIAYLHREKGRSKWNGGGLHGNYVTPIARPEGHPTAKPASMVEDWVRKFTNPGETILDPFAGSGTTLRAAIDEGRKAIGVELEEKYCEIIARRLSQGVLDFGDAA</sequence>
<dbReference type="GO" id="GO:0032259">
    <property type="term" value="P:methylation"/>
    <property type="evidence" value="ECO:0007669"/>
    <property type="project" value="UniProtKB-KW"/>
</dbReference>
<dbReference type="Pfam" id="PF01555">
    <property type="entry name" value="N6_N4_Mtase"/>
    <property type="match status" value="1"/>
</dbReference>
<protein>
    <recommendedName>
        <fullName evidence="4">Methyltransferase</fullName>
        <ecNumber evidence="4">2.1.1.-</ecNumber>
    </recommendedName>
</protein>
<dbReference type="GO" id="GO:0009007">
    <property type="term" value="F:site-specific DNA-methyltransferase (adenine-specific) activity"/>
    <property type="evidence" value="ECO:0007669"/>
    <property type="project" value="TreeGrafter"/>
</dbReference>
<feature type="domain" description="DNA methylase N-4/N-6" evidence="5">
    <location>
        <begin position="154"/>
        <end position="227"/>
    </location>
</feature>
<evidence type="ECO:0000256" key="1">
    <source>
        <dbReference type="ARBA" id="ARBA00006594"/>
    </source>
</evidence>